<comment type="caution">
    <text evidence="2">The sequence shown here is derived from an EMBL/GenBank/DDBJ whole genome shotgun (WGS) entry which is preliminary data.</text>
</comment>
<evidence type="ECO:0000313" key="3">
    <source>
        <dbReference type="Proteomes" id="UP001221757"/>
    </source>
</evidence>
<gene>
    <name evidence="2" type="ORF">B0H17DRAFT_1152382</name>
</gene>
<dbReference type="AlphaFoldDB" id="A0AAD7BDQ2"/>
<accession>A0AAD7BDQ2</accession>
<proteinExistence type="predicted"/>
<protein>
    <submittedName>
        <fullName evidence="2">Uncharacterized protein</fullName>
    </submittedName>
</protein>
<name>A0AAD7BDQ2_MYCRO</name>
<feature type="compositionally biased region" description="Basic and acidic residues" evidence="1">
    <location>
        <begin position="26"/>
        <end position="37"/>
    </location>
</feature>
<sequence length="183" mass="20161">MPSKHQSENGADVTPKARSIRRKASERRSSTEVRTKTILEQRRMTHEENLFCQHGGDGGVKLASVVGASIRNARNEGRQIDDDVETGVCEKQVAADESGQKEGAQTPSNLHLYMMRGSTGDREGGADEVEEGQSFRRVNACAAKPLPRALEQLNLYQSSDHAARYVQLVRIRSEVDSGGIQNR</sequence>
<feature type="region of interest" description="Disordered" evidence="1">
    <location>
        <begin position="1"/>
        <end position="37"/>
    </location>
</feature>
<dbReference type="EMBL" id="JARKIE010000758">
    <property type="protein sequence ID" value="KAJ7618224.1"/>
    <property type="molecule type" value="Genomic_DNA"/>
</dbReference>
<reference evidence="2" key="1">
    <citation type="submission" date="2023-03" db="EMBL/GenBank/DDBJ databases">
        <title>Massive genome expansion in bonnet fungi (Mycena s.s.) driven by repeated elements and novel gene families across ecological guilds.</title>
        <authorList>
            <consortium name="Lawrence Berkeley National Laboratory"/>
            <person name="Harder C.B."/>
            <person name="Miyauchi S."/>
            <person name="Viragh M."/>
            <person name="Kuo A."/>
            <person name="Thoen E."/>
            <person name="Andreopoulos B."/>
            <person name="Lu D."/>
            <person name="Skrede I."/>
            <person name="Drula E."/>
            <person name="Henrissat B."/>
            <person name="Morin E."/>
            <person name="Kohler A."/>
            <person name="Barry K."/>
            <person name="LaButti K."/>
            <person name="Morin E."/>
            <person name="Salamov A."/>
            <person name="Lipzen A."/>
            <person name="Mereny Z."/>
            <person name="Hegedus B."/>
            <person name="Baldrian P."/>
            <person name="Stursova M."/>
            <person name="Weitz H."/>
            <person name="Taylor A."/>
            <person name="Grigoriev I.V."/>
            <person name="Nagy L.G."/>
            <person name="Martin F."/>
            <person name="Kauserud H."/>
        </authorList>
    </citation>
    <scope>NUCLEOTIDE SEQUENCE</scope>
    <source>
        <strain evidence="2">CBHHK067</strain>
    </source>
</reference>
<organism evidence="2 3">
    <name type="scientific">Mycena rosella</name>
    <name type="common">Pink bonnet</name>
    <name type="synonym">Agaricus rosellus</name>
    <dbReference type="NCBI Taxonomy" id="1033263"/>
    <lineage>
        <taxon>Eukaryota</taxon>
        <taxon>Fungi</taxon>
        <taxon>Dikarya</taxon>
        <taxon>Basidiomycota</taxon>
        <taxon>Agaricomycotina</taxon>
        <taxon>Agaricomycetes</taxon>
        <taxon>Agaricomycetidae</taxon>
        <taxon>Agaricales</taxon>
        <taxon>Marasmiineae</taxon>
        <taxon>Mycenaceae</taxon>
        <taxon>Mycena</taxon>
    </lineage>
</organism>
<dbReference type="Proteomes" id="UP001221757">
    <property type="component" value="Unassembled WGS sequence"/>
</dbReference>
<evidence type="ECO:0000313" key="2">
    <source>
        <dbReference type="EMBL" id="KAJ7618224.1"/>
    </source>
</evidence>
<evidence type="ECO:0000256" key="1">
    <source>
        <dbReference type="SAM" id="MobiDB-lite"/>
    </source>
</evidence>
<keyword evidence="3" id="KW-1185">Reference proteome</keyword>